<dbReference type="InterPro" id="IPR042206">
    <property type="entry name" value="CRISPR-assoc_Cas1_C"/>
</dbReference>
<keyword evidence="6" id="KW-0051">Antiviral defense</keyword>
<evidence type="ECO:0000256" key="6">
    <source>
        <dbReference type="ARBA" id="ARBA00023118"/>
    </source>
</evidence>
<accession>T1BJK4</accession>
<dbReference type="GO" id="GO:0003677">
    <property type="term" value="F:DNA binding"/>
    <property type="evidence" value="ECO:0007669"/>
    <property type="project" value="UniProtKB-KW"/>
</dbReference>
<keyword evidence="1" id="KW-0540">Nuclease</keyword>
<evidence type="ECO:0000256" key="1">
    <source>
        <dbReference type="ARBA" id="ARBA00022722"/>
    </source>
</evidence>
<reference evidence="9" key="2">
    <citation type="journal article" date="2014" name="ISME J.">
        <title>Microbial stratification in low pH oxic and suboxic macroscopic growths along an acid mine drainage.</title>
        <authorList>
            <person name="Mendez-Garcia C."/>
            <person name="Mesa V."/>
            <person name="Sprenger R.R."/>
            <person name="Richter M."/>
            <person name="Diez M.S."/>
            <person name="Solano J."/>
            <person name="Bargiela R."/>
            <person name="Golyshina O.V."/>
            <person name="Manteca A."/>
            <person name="Ramos J.L."/>
            <person name="Gallego J.R."/>
            <person name="Llorente I."/>
            <person name="Martins Dos Santos V.A."/>
            <person name="Jensen O.N."/>
            <person name="Pelaez A.I."/>
            <person name="Sanchez J."/>
            <person name="Ferrer M."/>
        </authorList>
    </citation>
    <scope>NUCLEOTIDE SEQUENCE</scope>
</reference>
<dbReference type="AlphaFoldDB" id="T1BJK4"/>
<dbReference type="GO" id="GO:0004519">
    <property type="term" value="F:endonuclease activity"/>
    <property type="evidence" value="ECO:0007669"/>
    <property type="project" value="UniProtKB-KW"/>
</dbReference>
<keyword evidence="3" id="KW-0255">Endonuclease</keyword>
<reference evidence="9" key="1">
    <citation type="submission" date="2013-08" db="EMBL/GenBank/DDBJ databases">
        <authorList>
            <person name="Mendez C."/>
            <person name="Richter M."/>
            <person name="Ferrer M."/>
            <person name="Sanchez J."/>
        </authorList>
    </citation>
    <scope>NUCLEOTIDE SEQUENCE</scope>
</reference>
<dbReference type="Pfam" id="PF01867">
    <property type="entry name" value="Cas_Cas1"/>
    <property type="match status" value="1"/>
</dbReference>
<comment type="caution">
    <text evidence="9">The sequence shown here is derived from an EMBL/GenBank/DDBJ whole genome shotgun (WGS) entry which is preliminary data.</text>
</comment>
<evidence type="ECO:0000256" key="4">
    <source>
        <dbReference type="ARBA" id="ARBA00022801"/>
    </source>
</evidence>
<dbReference type="NCBIfam" id="TIGR00287">
    <property type="entry name" value="cas1"/>
    <property type="match status" value="1"/>
</dbReference>
<dbReference type="EMBL" id="AUZY01006735">
    <property type="protein sequence ID" value="EQD53439.1"/>
    <property type="molecule type" value="Genomic_DNA"/>
</dbReference>
<name>T1BJK4_9ZZZZ</name>
<evidence type="ECO:0000256" key="7">
    <source>
        <dbReference type="ARBA" id="ARBA00023125"/>
    </source>
</evidence>
<dbReference type="GO" id="GO:0016787">
    <property type="term" value="F:hydrolase activity"/>
    <property type="evidence" value="ECO:0007669"/>
    <property type="project" value="UniProtKB-KW"/>
</dbReference>
<keyword evidence="4" id="KW-0378">Hydrolase</keyword>
<gene>
    <name evidence="9" type="ORF">B1B_10247</name>
</gene>
<organism evidence="9">
    <name type="scientific">mine drainage metagenome</name>
    <dbReference type="NCBI Taxonomy" id="410659"/>
    <lineage>
        <taxon>unclassified sequences</taxon>
        <taxon>metagenomes</taxon>
        <taxon>ecological metagenomes</taxon>
    </lineage>
</organism>
<evidence type="ECO:0000256" key="3">
    <source>
        <dbReference type="ARBA" id="ARBA00022759"/>
    </source>
</evidence>
<feature type="non-terminal residue" evidence="9">
    <location>
        <position position="238"/>
    </location>
</feature>
<dbReference type="GO" id="GO:0043571">
    <property type="term" value="P:maintenance of CRISPR repeat elements"/>
    <property type="evidence" value="ECO:0007669"/>
    <property type="project" value="InterPro"/>
</dbReference>
<evidence type="ECO:0000313" key="9">
    <source>
        <dbReference type="EMBL" id="EQD53439.1"/>
    </source>
</evidence>
<keyword evidence="2" id="KW-0479">Metal-binding</keyword>
<evidence type="ECO:0000256" key="5">
    <source>
        <dbReference type="ARBA" id="ARBA00022842"/>
    </source>
</evidence>
<dbReference type="GO" id="GO:0051607">
    <property type="term" value="P:defense response to virus"/>
    <property type="evidence" value="ECO:0007669"/>
    <property type="project" value="UniProtKB-KW"/>
</dbReference>
<dbReference type="InterPro" id="IPR050646">
    <property type="entry name" value="Cas1"/>
</dbReference>
<feature type="non-terminal residue" evidence="9">
    <location>
        <position position="1"/>
    </location>
</feature>
<keyword evidence="7" id="KW-0238">DNA-binding</keyword>
<dbReference type="InterPro" id="IPR002729">
    <property type="entry name" value="CRISPR-assoc_Cas1"/>
</dbReference>
<keyword evidence="5" id="KW-0460">Magnesium</keyword>
<dbReference type="CDD" id="cd09634">
    <property type="entry name" value="Cas1_I-II-III"/>
    <property type="match status" value="1"/>
</dbReference>
<evidence type="ECO:0000256" key="2">
    <source>
        <dbReference type="ARBA" id="ARBA00022723"/>
    </source>
</evidence>
<dbReference type="Gene3D" id="1.20.120.920">
    <property type="entry name" value="CRISPR-associated endonuclease Cas1, C-terminal domain"/>
    <property type="match status" value="1"/>
</dbReference>
<protein>
    <submittedName>
        <fullName evidence="9">CRISPR-associated Cas1/Cas4 family protein</fullName>
    </submittedName>
</protein>
<dbReference type="PANTHER" id="PTHR34353">
    <property type="entry name" value="CRISPR-ASSOCIATED ENDONUCLEASE CAS1 1"/>
    <property type="match status" value="1"/>
</dbReference>
<keyword evidence="8" id="KW-0464">Manganese</keyword>
<sequence>NEDRALAIARGMVGGKVRNCRTLLRRNHPGEIQAALGELSRVGDLIDSVRSAETLLALEGAAAKTYFAHFGGLLKGEDEGGTVRFDFAARNRRPPADPVNALLSFLYAILSKDATVTLQSVGFDPMLGFLHRPRYGRPSLALDLMEEFRPLVVDSAVLSLINNREVVSSDFVRRGGAVALTGEGRKKVLAAYERRMATDVTHPIFGYTISYRRVLEVQARLLSRHVMGEIPTYPPFCT</sequence>
<proteinExistence type="predicted"/>
<evidence type="ECO:0000256" key="8">
    <source>
        <dbReference type="ARBA" id="ARBA00023211"/>
    </source>
</evidence>
<dbReference type="PANTHER" id="PTHR34353:SF2">
    <property type="entry name" value="CRISPR-ASSOCIATED ENDONUCLEASE CAS1 1"/>
    <property type="match status" value="1"/>
</dbReference>
<dbReference type="GO" id="GO:0046872">
    <property type="term" value="F:metal ion binding"/>
    <property type="evidence" value="ECO:0007669"/>
    <property type="project" value="UniProtKB-KW"/>
</dbReference>